<dbReference type="Proteomes" id="UP000003781">
    <property type="component" value="Unassembled WGS sequence"/>
</dbReference>
<name>A3IQJ2_9CHRO</name>
<evidence type="ECO:0000313" key="1">
    <source>
        <dbReference type="EMBL" id="EAZ91267.1"/>
    </source>
</evidence>
<comment type="caution">
    <text evidence="1">The sequence shown here is derived from an EMBL/GenBank/DDBJ whole genome shotgun (WGS) entry which is preliminary data.</text>
</comment>
<organism evidence="1 2">
    <name type="scientific">Crocosphaera chwakensis CCY0110</name>
    <dbReference type="NCBI Taxonomy" id="391612"/>
    <lineage>
        <taxon>Bacteria</taxon>
        <taxon>Bacillati</taxon>
        <taxon>Cyanobacteriota</taxon>
        <taxon>Cyanophyceae</taxon>
        <taxon>Oscillatoriophycideae</taxon>
        <taxon>Chroococcales</taxon>
        <taxon>Aphanothecaceae</taxon>
        <taxon>Crocosphaera</taxon>
        <taxon>Crocosphaera chwakensis</taxon>
    </lineage>
</organism>
<dbReference type="AlphaFoldDB" id="A3IQJ2"/>
<gene>
    <name evidence="1" type="ORF">CY0110_11607</name>
</gene>
<proteinExistence type="predicted"/>
<dbReference type="eggNOG" id="ENOG5030QDG">
    <property type="taxonomic scope" value="Bacteria"/>
</dbReference>
<keyword evidence="2" id="KW-1185">Reference proteome</keyword>
<sequence length="146" mass="16865">MGNASTFGRMSLTVFDRGNQRSWPLVNLVSIINTNQDPKLNRDFFQAYISPNFGLMNYDQQVLFTQGNQETTRVNFTGVFQQFFEEETELDLVVVIESCTAGSNEVERCRTVPEPSNQLALIFLVFFKSIWGLFSRIMKQIIQFTR</sequence>
<protein>
    <submittedName>
        <fullName evidence="1">Uncharacterized protein</fullName>
    </submittedName>
</protein>
<evidence type="ECO:0000313" key="2">
    <source>
        <dbReference type="Proteomes" id="UP000003781"/>
    </source>
</evidence>
<accession>A3IQJ2</accession>
<reference evidence="1 2" key="1">
    <citation type="submission" date="2007-03" db="EMBL/GenBank/DDBJ databases">
        <authorList>
            <person name="Stal L."/>
            <person name="Ferriera S."/>
            <person name="Johnson J."/>
            <person name="Kravitz S."/>
            <person name="Beeson K."/>
            <person name="Sutton G."/>
            <person name="Rogers Y.-H."/>
            <person name="Friedman R."/>
            <person name="Frazier M."/>
            <person name="Venter J.C."/>
        </authorList>
    </citation>
    <scope>NUCLEOTIDE SEQUENCE [LARGE SCALE GENOMIC DNA]</scope>
    <source>
        <strain evidence="1 2">CCY0110</strain>
    </source>
</reference>
<dbReference type="EMBL" id="AAXW01000015">
    <property type="protein sequence ID" value="EAZ91267.1"/>
    <property type="molecule type" value="Genomic_DNA"/>
</dbReference>